<organism evidence="1 2">
    <name type="scientific">Desulfobacca acetoxidans (strain ATCC 700848 / DSM 11109 / ASRB2)</name>
    <dbReference type="NCBI Taxonomy" id="880072"/>
    <lineage>
        <taxon>Bacteria</taxon>
        <taxon>Pseudomonadati</taxon>
        <taxon>Thermodesulfobacteriota</taxon>
        <taxon>Desulfobaccia</taxon>
        <taxon>Desulfobaccales</taxon>
        <taxon>Desulfobaccaceae</taxon>
        <taxon>Desulfobacca</taxon>
    </lineage>
</organism>
<dbReference type="HOGENOM" id="CLU_1545135_0_0_7"/>
<reference evidence="2" key="2">
    <citation type="submission" date="2011-03" db="EMBL/GenBank/DDBJ databases">
        <title>The complete genome of Desulfobacca acetoxidans DSM 11109.</title>
        <authorList>
            <consortium name="US DOE Joint Genome Institute (JGI-PGF)"/>
            <person name="Lucas S."/>
            <person name="Copeland A."/>
            <person name="Lapidus A."/>
            <person name="Bruce D."/>
            <person name="Goodwin L."/>
            <person name="Pitluck S."/>
            <person name="Peters L."/>
            <person name="Kyrpides N."/>
            <person name="Mavromatis K."/>
            <person name="Ivanova N."/>
            <person name="Ovchinnikova G."/>
            <person name="Teshima H."/>
            <person name="Detter J.C."/>
            <person name="Han C."/>
            <person name="Land M."/>
            <person name="Hauser L."/>
            <person name="Markowitz V."/>
            <person name="Cheng J.-F."/>
            <person name="Hugenholtz P."/>
            <person name="Woyke T."/>
            <person name="Wu D."/>
            <person name="Spring S."/>
            <person name="Schueler E."/>
            <person name="Brambilla E."/>
            <person name="Klenk H.-P."/>
            <person name="Eisen J.A."/>
        </authorList>
    </citation>
    <scope>NUCLEOTIDE SEQUENCE [LARGE SCALE GENOMIC DNA]</scope>
    <source>
        <strain evidence="2">ATCC 700848 / DSM 11109 / ASRB2</strain>
    </source>
</reference>
<dbReference type="AlphaFoldDB" id="F2NGS1"/>
<dbReference type="Proteomes" id="UP000000483">
    <property type="component" value="Chromosome"/>
</dbReference>
<gene>
    <name evidence="1" type="ordered locus">Desac_0813</name>
</gene>
<protein>
    <submittedName>
        <fullName evidence="1">Uncharacterized protein</fullName>
    </submittedName>
</protein>
<dbReference type="EMBL" id="CP002629">
    <property type="protein sequence ID" value="AEB08692.1"/>
    <property type="molecule type" value="Genomic_DNA"/>
</dbReference>
<accession>F2NGS1</accession>
<evidence type="ECO:0000313" key="1">
    <source>
        <dbReference type="EMBL" id="AEB08692.1"/>
    </source>
</evidence>
<reference evidence="1 2" key="1">
    <citation type="journal article" date="2011" name="Stand. Genomic Sci.">
        <title>Complete genome sequence of the acetate-degrading sulfate reducer Desulfobacca acetoxidans type strain (ASRB2).</title>
        <authorList>
            <person name="Goker M."/>
            <person name="Teshima H."/>
            <person name="Lapidus A."/>
            <person name="Nolan M."/>
            <person name="Lucas S."/>
            <person name="Hammon N."/>
            <person name="Deshpande S."/>
            <person name="Cheng J.F."/>
            <person name="Tapia R."/>
            <person name="Han C."/>
            <person name="Goodwin L."/>
            <person name="Pitluck S."/>
            <person name="Huntemann M."/>
            <person name="Liolios K."/>
            <person name="Ivanova N."/>
            <person name="Pagani I."/>
            <person name="Mavromatis K."/>
            <person name="Ovchinikova G."/>
            <person name="Pati A."/>
            <person name="Chen A."/>
            <person name="Palaniappan K."/>
            <person name="Land M."/>
            <person name="Hauser L."/>
            <person name="Brambilla E.M."/>
            <person name="Rohde M."/>
            <person name="Spring S."/>
            <person name="Detter J.C."/>
            <person name="Woyke T."/>
            <person name="Bristow J."/>
            <person name="Eisen J.A."/>
            <person name="Markowitz V."/>
            <person name="Hugenholtz P."/>
            <person name="Kyrpides N.C."/>
            <person name="Klenk H.P."/>
        </authorList>
    </citation>
    <scope>NUCLEOTIDE SEQUENCE [LARGE SCALE GENOMIC DNA]</scope>
    <source>
        <strain evidence="2">ATCC 700848 / DSM 11109 / ASRB2</strain>
    </source>
</reference>
<dbReference type="KEGG" id="dao:Desac_0813"/>
<keyword evidence="2" id="KW-1185">Reference proteome</keyword>
<proteinExistence type="predicted"/>
<sequence length="173" mass="18357">MTAGPRKEKTLVFTGNCRCISGLLIAAMLLLPGKAYGMLPPEQIQAKNLAASDILIGRVEEVRPAPAGWRNLLPLLPDGDPWSFTLNLTHVVKSSAPLKAGERATVLFIQEKAAAGGIAALRTGWLAVRVAPGDLVVVYANPQDHEGQRLLLPLLAGLSVVRLTPPNAPAPKH</sequence>
<evidence type="ECO:0000313" key="2">
    <source>
        <dbReference type="Proteomes" id="UP000000483"/>
    </source>
</evidence>
<name>F2NGS1_DESAR</name>